<dbReference type="EMBL" id="AACS02000007">
    <property type="protein sequence ID" value="EAU81044.2"/>
    <property type="molecule type" value="Genomic_DNA"/>
</dbReference>
<sequence length="578" mass="66351">MEITKDTYTVATLDAPLTYIGRHAIPRNEHERIIFHDLFPQALAVFISCLVHCDRSPTHKRATAARVRSKLDDIIFWLDFCSAYATKTKDDTLPPRHPIAGLDDASLESEVMSCPTTIKILLRCWSFRNGDEDAPFPPMNDHGHNCNITGLLRRFLLGKDSRTVLLDAILSSQRSIDTFCDALVARISQIPVLEERNVDKLVLAHRYSFLLVTCVELVSTQAIYRGMRRRGFLRHGVRASRFLHANFPVSQSFGDDARLVLLSHQPGANPVKGMKEVIEAGMVPLLMEAFKHPEALESHKDECESVFLAWRASTFHFETFEVLLEALRKLPKELTPTASAWKDEGPLPFRTWDNWYSVLQARFGFSDSAYYLCDNDTHYALNDRERVKPMFCAGCRSVMYCSVTCQRADWSTRHREECKVMHNSYLERKRNGIRFSQHARGQTVALFQRLFAIYADVLDKDRGEQFPDRLTTTNDLITLLDFTGEYWTMTMVSFRIVEYLETKRRQTVPECPALEDRASGIIRGFRENGDPEARLVDVIVSWSPMHRVSLLVEALPVGPNRGGKRKWDVVRSMWQVER</sequence>
<evidence type="ECO:0000259" key="5">
    <source>
        <dbReference type="PROSITE" id="PS50865"/>
    </source>
</evidence>
<keyword evidence="2 4" id="KW-0863">Zinc-finger</keyword>
<reference evidence="6 7" key="1">
    <citation type="journal article" date="2010" name="Proc. Natl. Acad. Sci. U.S.A.">
        <title>Insights into evolution of multicellular fungi from the assembled chromosomes of the mushroom Coprinopsis cinerea (Coprinus cinereus).</title>
        <authorList>
            <person name="Stajich J.E."/>
            <person name="Wilke S.K."/>
            <person name="Ahren D."/>
            <person name="Au C.H."/>
            <person name="Birren B.W."/>
            <person name="Borodovsky M."/>
            <person name="Burns C."/>
            <person name="Canback B."/>
            <person name="Casselton L.A."/>
            <person name="Cheng C.K."/>
            <person name="Deng J."/>
            <person name="Dietrich F.S."/>
            <person name="Fargo D.C."/>
            <person name="Farman M.L."/>
            <person name="Gathman A.C."/>
            <person name="Goldberg J."/>
            <person name="Guigo R."/>
            <person name="Hoegger P.J."/>
            <person name="Hooker J.B."/>
            <person name="Huggins A."/>
            <person name="James T.Y."/>
            <person name="Kamada T."/>
            <person name="Kilaru S."/>
            <person name="Kodira C."/>
            <person name="Kues U."/>
            <person name="Kupfer D."/>
            <person name="Kwan H.S."/>
            <person name="Lomsadze A."/>
            <person name="Li W."/>
            <person name="Lilly W.W."/>
            <person name="Ma L.J."/>
            <person name="Mackey A.J."/>
            <person name="Manning G."/>
            <person name="Martin F."/>
            <person name="Muraguchi H."/>
            <person name="Natvig D.O."/>
            <person name="Palmerini H."/>
            <person name="Ramesh M.A."/>
            <person name="Rehmeyer C.J."/>
            <person name="Roe B.A."/>
            <person name="Shenoy N."/>
            <person name="Stanke M."/>
            <person name="Ter-Hovhannisyan V."/>
            <person name="Tunlid A."/>
            <person name="Velagapudi R."/>
            <person name="Vision T.J."/>
            <person name="Zeng Q."/>
            <person name="Zolan M.E."/>
            <person name="Pukkila P.J."/>
        </authorList>
    </citation>
    <scope>NUCLEOTIDE SEQUENCE [LARGE SCALE GENOMIC DNA]</scope>
    <source>
        <strain evidence="7">Okayama-7 / 130 / ATCC MYA-4618 / FGSC 9003</strain>
    </source>
</reference>
<comment type="caution">
    <text evidence="6">The sequence shown here is derived from an EMBL/GenBank/DDBJ whole genome shotgun (WGS) entry which is preliminary data.</text>
</comment>
<dbReference type="Pfam" id="PF01753">
    <property type="entry name" value="zf-MYND"/>
    <property type="match status" value="1"/>
</dbReference>
<dbReference type="InParanoid" id="A8PEG2"/>
<evidence type="ECO:0000313" key="6">
    <source>
        <dbReference type="EMBL" id="EAU81044.2"/>
    </source>
</evidence>
<dbReference type="KEGG" id="cci:CC1G_10163"/>
<dbReference type="OrthoDB" id="2900625at2759"/>
<name>A8PEG2_COPC7</name>
<gene>
    <name evidence="6" type="ORF">CC1G_10163</name>
</gene>
<evidence type="ECO:0000256" key="1">
    <source>
        <dbReference type="ARBA" id="ARBA00022723"/>
    </source>
</evidence>
<organism evidence="6 7">
    <name type="scientific">Coprinopsis cinerea (strain Okayama-7 / 130 / ATCC MYA-4618 / FGSC 9003)</name>
    <name type="common">Inky cap fungus</name>
    <name type="synonym">Hormographiella aspergillata</name>
    <dbReference type="NCBI Taxonomy" id="240176"/>
    <lineage>
        <taxon>Eukaryota</taxon>
        <taxon>Fungi</taxon>
        <taxon>Dikarya</taxon>
        <taxon>Basidiomycota</taxon>
        <taxon>Agaricomycotina</taxon>
        <taxon>Agaricomycetes</taxon>
        <taxon>Agaricomycetidae</taxon>
        <taxon>Agaricales</taxon>
        <taxon>Agaricineae</taxon>
        <taxon>Psathyrellaceae</taxon>
        <taxon>Coprinopsis</taxon>
    </lineage>
</organism>
<keyword evidence="7" id="KW-1185">Reference proteome</keyword>
<dbReference type="PROSITE" id="PS50865">
    <property type="entry name" value="ZF_MYND_2"/>
    <property type="match status" value="1"/>
</dbReference>
<dbReference type="Gene3D" id="6.10.140.2220">
    <property type="match status" value="1"/>
</dbReference>
<feature type="domain" description="MYND-type" evidence="5">
    <location>
        <begin position="370"/>
        <end position="418"/>
    </location>
</feature>
<dbReference type="SUPFAM" id="SSF144232">
    <property type="entry name" value="HIT/MYND zinc finger-like"/>
    <property type="match status" value="1"/>
</dbReference>
<dbReference type="RefSeq" id="XP_001840789.2">
    <property type="nucleotide sequence ID" value="XM_001840737.2"/>
</dbReference>
<evidence type="ECO:0000256" key="4">
    <source>
        <dbReference type="PROSITE-ProRule" id="PRU00134"/>
    </source>
</evidence>
<evidence type="ECO:0000256" key="2">
    <source>
        <dbReference type="ARBA" id="ARBA00022771"/>
    </source>
</evidence>
<proteinExistence type="predicted"/>
<dbReference type="GeneID" id="6017444"/>
<evidence type="ECO:0000313" key="7">
    <source>
        <dbReference type="Proteomes" id="UP000001861"/>
    </source>
</evidence>
<protein>
    <recommendedName>
        <fullName evidence="5">MYND-type domain-containing protein</fullName>
    </recommendedName>
</protein>
<keyword evidence="3" id="KW-0862">Zinc</keyword>
<dbReference type="Proteomes" id="UP000001861">
    <property type="component" value="Unassembled WGS sequence"/>
</dbReference>
<evidence type="ECO:0000256" key="3">
    <source>
        <dbReference type="ARBA" id="ARBA00022833"/>
    </source>
</evidence>
<dbReference type="HOGENOM" id="CLU_032826_0_0_1"/>
<dbReference type="VEuPathDB" id="FungiDB:CC1G_10163"/>
<keyword evidence="1" id="KW-0479">Metal-binding</keyword>
<accession>A8PEG2</accession>
<dbReference type="GO" id="GO:0008270">
    <property type="term" value="F:zinc ion binding"/>
    <property type="evidence" value="ECO:0007669"/>
    <property type="project" value="UniProtKB-KW"/>
</dbReference>
<dbReference type="InterPro" id="IPR002893">
    <property type="entry name" value="Znf_MYND"/>
</dbReference>
<dbReference type="AlphaFoldDB" id="A8PEG2"/>